<dbReference type="GO" id="GO:0034450">
    <property type="term" value="F:ubiquitin-ubiquitin ligase activity"/>
    <property type="evidence" value="ECO:0007669"/>
    <property type="project" value="EnsemblFungi"/>
</dbReference>
<evidence type="ECO:0000256" key="3">
    <source>
        <dbReference type="ARBA" id="ARBA00004496"/>
    </source>
</evidence>
<evidence type="ECO:0000313" key="12">
    <source>
        <dbReference type="EMBL" id="CCK68727.1"/>
    </source>
</evidence>
<name>J7RV10_HUIN7</name>
<dbReference type="GO" id="GO:0070936">
    <property type="term" value="P:protein K48-linked ubiquitination"/>
    <property type="evidence" value="ECO:0007669"/>
    <property type="project" value="EnsemblFungi"/>
</dbReference>
<dbReference type="GO" id="GO:0036503">
    <property type="term" value="P:ERAD pathway"/>
    <property type="evidence" value="ECO:0007669"/>
    <property type="project" value="EnsemblFungi"/>
</dbReference>
<sequence>MSSKLIQDILQVTDDPNNVPTNYTLIESENGPVTGFEASNIDSLLLTQLTENLTIKEPFTYLNECFQRCQRLKRINKGDQSLAQLFQETDRLVIGYGLVAFQIQDFAVNGSAKQYVVNIINSIDNYTDFLSQIIQRAIIEESIIDLLDNVFPTLVDYLIKDLPNFDLNDSQTYNNVLTLFELFLNFKPVAAVFTKVEGFLPTGDCKGNLYEKVTTLGPILTLSPLLFNVALKNYGELLERTKQQTTIIHESLQAEHRVVIDRLFFILDRIIRGSLESRTDMISYLAQIVNKNHLRRADHAEQNKLATNAFMTNITLLLIRFSQPFLDVSYSKIDKIDVNYFNNISVFIDLSNETRLNSDFKEADEFYDKNKSSKDSRPNFISDCFFLTLAYLHYGIGGTLLYDEKLGPQIKRIKSELEKVKGFAQSNSFMTNFVNVQLKQLEKSLKYTTSIRDAMKGFFAHRSIQLEVFDFVCGASTFLMRVIDPKHEFPFKPISLPLIPDQVGVENVDNADYLRAHAPVPFKYYPEFVVEGPLNYALYISHYGGSPLFRNPRLHSFVEFGTTILRCPELVSNPHLKGKLVQLLSVGALPLTDNSPGFMVHIFEENELVSKHLLYALLDFYVIVEKTGSSSQFYDKFNSRYSISIILEALYTDSSVYKRQLIWQSQNNPDFFIRFVARMLNDLTFLLDEGLSSLSDVHNLNNELRERAAAAPLPSTDANEPDTAELQSRLSAAQRQAKSSCGLAAKSVELFQNFTKDIPGAFATPELVDRLATMLNYNLQSLVGPKCGELKVDNPAQYSFNPKELLKALCTVYINLSVQDEFLSAVARDTRSFNVDLFKKATIILGMKTGLVTGEFCDQLVQFAQKAQEKKDEVAEEDLEYGDAPDEFLDPLMFTLMKDPVTLPASKVNIDRSTIKAHLLSDSTDPFNRMPLKLDDVIPNPELKEKIIAFKQQKKLERQQEQAQ</sequence>
<dbReference type="GO" id="GO:0005737">
    <property type="term" value="C:cytoplasm"/>
    <property type="evidence" value="ECO:0007669"/>
    <property type="project" value="UniProtKB-SubCell"/>
</dbReference>
<comment type="similarity">
    <text evidence="5">Belongs to the ubiquitin conjugation factor E4 family.</text>
</comment>
<evidence type="ECO:0000256" key="2">
    <source>
        <dbReference type="ARBA" id="ARBA00004123"/>
    </source>
</evidence>
<dbReference type="UniPathway" id="UPA00143"/>
<dbReference type="eggNOG" id="KOG2042">
    <property type="taxonomic scope" value="Eukaryota"/>
</dbReference>
<dbReference type="RefSeq" id="XP_022462973.1">
    <property type="nucleotide sequence ID" value="XM_022611578.1"/>
</dbReference>
<comment type="catalytic activity">
    <reaction evidence="1">
        <text>S-ubiquitinyl-[E2 ubiquitin-conjugating enzyme]-L-cysteine + [acceptor protein]-L-lysine = [E2 ubiquitin-conjugating enzyme]-L-cysteine + N(6)-ubiquitinyl-[acceptor protein]-L-lysine.</text>
        <dbReference type="EC" id="2.3.2.27"/>
    </reaction>
</comment>
<dbReference type="GO" id="GO:0000151">
    <property type="term" value="C:ubiquitin ligase complex"/>
    <property type="evidence" value="ECO:0007669"/>
    <property type="project" value="InterPro"/>
</dbReference>
<gene>
    <name evidence="12" type="primary">KNAG0B02850</name>
    <name evidence="12" type="ordered locus">KNAG_0B02850</name>
</gene>
<reference evidence="13" key="2">
    <citation type="submission" date="2012-08" db="EMBL/GenBank/DDBJ databases">
        <title>Genome sequence of Kazachstania naganishii.</title>
        <authorList>
            <person name="Gordon J.L."/>
            <person name="Armisen D."/>
            <person name="Proux-Wera E."/>
            <person name="OhEigeartaigh S.S."/>
            <person name="Byrne K.P."/>
            <person name="Wolfe K.H."/>
        </authorList>
    </citation>
    <scope>NUCLEOTIDE SEQUENCE [LARGE SCALE GENOMIC DNA]</scope>
    <source>
        <strain evidence="13">ATCC MYA-139 / BCRC 22969 / CBS 8797 / CCRC 22969 / KCTC 17520 / NBRC 10181 / NCYC 3082</strain>
    </source>
</reference>
<dbReference type="GO" id="GO:0031398">
    <property type="term" value="P:positive regulation of protein ubiquitination"/>
    <property type="evidence" value="ECO:0007669"/>
    <property type="project" value="EnsemblFungi"/>
</dbReference>
<dbReference type="InterPro" id="IPR045132">
    <property type="entry name" value="UBE4"/>
</dbReference>
<dbReference type="GO" id="GO:0006511">
    <property type="term" value="P:ubiquitin-dependent protein catabolic process"/>
    <property type="evidence" value="ECO:0007669"/>
    <property type="project" value="EnsemblFungi"/>
</dbReference>
<evidence type="ECO:0000256" key="7">
    <source>
        <dbReference type="ARBA" id="ARBA00022490"/>
    </source>
</evidence>
<accession>J7RV10</accession>
<dbReference type="OrthoDB" id="20295at2759"/>
<keyword evidence="8" id="KW-0808">Transferase</keyword>
<dbReference type="SUPFAM" id="SSF57850">
    <property type="entry name" value="RING/U-box"/>
    <property type="match status" value="1"/>
</dbReference>
<evidence type="ECO:0000256" key="5">
    <source>
        <dbReference type="ARBA" id="ARBA00007434"/>
    </source>
</evidence>
<evidence type="ECO:0000256" key="10">
    <source>
        <dbReference type="ARBA" id="ARBA00023242"/>
    </source>
</evidence>
<dbReference type="EMBL" id="HE978315">
    <property type="protein sequence ID" value="CCK68727.1"/>
    <property type="molecule type" value="Genomic_DNA"/>
</dbReference>
<dbReference type="GeneID" id="34524377"/>
<keyword evidence="10" id="KW-0539">Nucleus</keyword>
<dbReference type="InterPro" id="IPR019474">
    <property type="entry name" value="Ub_conjug_fac_E4_core"/>
</dbReference>
<dbReference type="Proteomes" id="UP000006310">
    <property type="component" value="Chromosome 2"/>
</dbReference>
<evidence type="ECO:0000256" key="8">
    <source>
        <dbReference type="ARBA" id="ARBA00022679"/>
    </source>
</evidence>
<reference evidence="12 13" key="1">
    <citation type="journal article" date="2011" name="Proc. Natl. Acad. Sci. U.S.A.">
        <title>Evolutionary erosion of yeast sex chromosomes by mating-type switching accidents.</title>
        <authorList>
            <person name="Gordon J.L."/>
            <person name="Armisen D."/>
            <person name="Proux-Wera E."/>
            <person name="Oheigeartaigh S.S."/>
            <person name="Byrne K.P."/>
            <person name="Wolfe K.H."/>
        </authorList>
    </citation>
    <scope>NUCLEOTIDE SEQUENCE [LARGE SCALE GENOMIC DNA]</scope>
    <source>
        <strain evidence="13">ATCC MYA-139 / BCRC 22969 / CBS 8797 / CCRC 22969 / KCTC 17520 / NBRC 10181 / NCYC 3082</strain>
    </source>
</reference>
<proteinExistence type="inferred from homology"/>
<dbReference type="FunFam" id="3.30.40.10:FF:000055">
    <property type="entry name" value="Ubiquitin conjugation factor e4 a"/>
    <property type="match status" value="1"/>
</dbReference>
<dbReference type="GO" id="GO:0005634">
    <property type="term" value="C:nucleus"/>
    <property type="evidence" value="ECO:0007669"/>
    <property type="project" value="UniProtKB-SubCell"/>
</dbReference>
<dbReference type="HOGENOM" id="CLU_003224_0_1_1"/>
<dbReference type="KEGG" id="kng:KNAG_0B02850"/>
<dbReference type="PROSITE" id="PS51698">
    <property type="entry name" value="U_BOX"/>
    <property type="match status" value="1"/>
</dbReference>
<dbReference type="Pfam" id="PF04564">
    <property type="entry name" value="U-box"/>
    <property type="match status" value="1"/>
</dbReference>
<dbReference type="SMART" id="SM00504">
    <property type="entry name" value="Ubox"/>
    <property type="match status" value="1"/>
</dbReference>
<evidence type="ECO:0000256" key="1">
    <source>
        <dbReference type="ARBA" id="ARBA00000900"/>
    </source>
</evidence>
<dbReference type="Pfam" id="PF10408">
    <property type="entry name" value="Ufd2P_core"/>
    <property type="match status" value="1"/>
</dbReference>
<dbReference type="PANTHER" id="PTHR13931">
    <property type="entry name" value="UBIQUITINATION FACTOR E4"/>
    <property type="match status" value="1"/>
</dbReference>
<evidence type="ECO:0000259" key="11">
    <source>
        <dbReference type="PROSITE" id="PS51698"/>
    </source>
</evidence>
<comment type="pathway">
    <text evidence="4">Protein modification; protein ubiquitination.</text>
</comment>
<evidence type="ECO:0000256" key="4">
    <source>
        <dbReference type="ARBA" id="ARBA00004906"/>
    </source>
</evidence>
<comment type="subcellular location">
    <subcellularLocation>
        <location evidence="3">Cytoplasm</location>
    </subcellularLocation>
    <subcellularLocation>
        <location evidence="2">Nucleus</location>
    </subcellularLocation>
</comment>
<keyword evidence="9" id="KW-0833">Ubl conjugation pathway</keyword>
<evidence type="ECO:0000313" key="13">
    <source>
        <dbReference type="Proteomes" id="UP000006310"/>
    </source>
</evidence>
<dbReference type="Gene3D" id="3.30.40.10">
    <property type="entry name" value="Zinc/RING finger domain, C3HC4 (zinc finger)"/>
    <property type="match status" value="1"/>
</dbReference>
<dbReference type="InterPro" id="IPR003613">
    <property type="entry name" value="Ubox_domain"/>
</dbReference>
<evidence type="ECO:0000256" key="9">
    <source>
        <dbReference type="ARBA" id="ARBA00022786"/>
    </source>
</evidence>
<dbReference type="AlphaFoldDB" id="J7RV10"/>
<dbReference type="CDD" id="cd16657">
    <property type="entry name" value="RING-Ubox_UBE4A"/>
    <property type="match status" value="1"/>
</dbReference>
<dbReference type="STRING" id="1071383.J7RV10"/>
<protein>
    <recommendedName>
        <fullName evidence="6">RING-type E3 ubiquitin transferase</fullName>
        <ecNumber evidence="6">2.3.2.27</ecNumber>
    </recommendedName>
</protein>
<dbReference type="InterPro" id="IPR013083">
    <property type="entry name" value="Znf_RING/FYVE/PHD"/>
</dbReference>
<dbReference type="PANTHER" id="PTHR13931:SF2">
    <property type="entry name" value="UBIQUITIN CONJUGATION FACTOR E4 B"/>
    <property type="match status" value="1"/>
</dbReference>
<organism evidence="12 13">
    <name type="scientific">Huiozyma naganishii (strain ATCC MYA-139 / BCRC 22969 / CBS 8797 / KCTC 17520 / NBRC 10181 / NCYC 3082 / Yp74L-3)</name>
    <name type="common">Yeast</name>
    <name type="synonym">Kazachstania naganishii</name>
    <dbReference type="NCBI Taxonomy" id="1071383"/>
    <lineage>
        <taxon>Eukaryota</taxon>
        <taxon>Fungi</taxon>
        <taxon>Dikarya</taxon>
        <taxon>Ascomycota</taxon>
        <taxon>Saccharomycotina</taxon>
        <taxon>Saccharomycetes</taxon>
        <taxon>Saccharomycetales</taxon>
        <taxon>Saccharomycetaceae</taxon>
        <taxon>Huiozyma</taxon>
    </lineage>
</organism>
<dbReference type="OMA" id="WLTEIAM"/>
<feature type="domain" description="U-box" evidence="11">
    <location>
        <begin position="883"/>
        <end position="957"/>
    </location>
</feature>
<dbReference type="GO" id="GO:0071361">
    <property type="term" value="P:cellular response to ethanol"/>
    <property type="evidence" value="ECO:0007669"/>
    <property type="project" value="EnsemblFungi"/>
</dbReference>
<dbReference type="EC" id="2.3.2.27" evidence="6"/>
<keyword evidence="7" id="KW-0963">Cytoplasm</keyword>
<evidence type="ECO:0000256" key="6">
    <source>
        <dbReference type="ARBA" id="ARBA00012483"/>
    </source>
</evidence>
<keyword evidence="13" id="KW-1185">Reference proteome</keyword>